<dbReference type="SUPFAM" id="SSF52058">
    <property type="entry name" value="L domain-like"/>
    <property type="match status" value="1"/>
</dbReference>
<dbReference type="GO" id="GO:0016020">
    <property type="term" value="C:membrane"/>
    <property type="evidence" value="ECO:0007669"/>
    <property type="project" value="TreeGrafter"/>
</dbReference>
<keyword evidence="3" id="KW-0677">Repeat</keyword>
<dbReference type="PROSITE" id="PS51450">
    <property type="entry name" value="LRR"/>
    <property type="match status" value="3"/>
</dbReference>
<dbReference type="WBParaSite" id="MBELARI_LOCUS16871">
    <property type="protein sequence ID" value="MBELARI_LOCUS16871"/>
    <property type="gene ID" value="MBELARI_LOCUS16871"/>
</dbReference>
<protein>
    <recommendedName>
        <fullName evidence="4">LRRCT domain-containing protein</fullName>
    </recommendedName>
</protein>
<evidence type="ECO:0000256" key="3">
    <source>
        <dbReference type="ARBA" id="ARBA00022737"/>
    </source>
</evidence>
<dbReference type="AlphaFoldDB" id="A0AAF3ERX3"/>
<evidence type="ECO:0000259" key="4">
    <source>
        <dbReference type="SMART" id="SM00082"/>
    </source>
</evidence>
<accession>A0AAF3ERX3</accession>
<keyword evidence="2" id="KW-0732">Signal</keyword>
<feature type="domain" description="LRRCT" evidence="4">
    <location>
        <begin position="322"/>
        <end position="375"/>
    </location>
</feature>
<dbReference type="SMART" id="SM00082">
    <property type="entry name" value="LRRCT"/>
    <property type="match status" value="1"/>
</dbReference>
<reference evidence="6" key="1">
    <citation type="submission" date="2024-02" db="UniProtKB">
        <authorList>
            <consortium name="WormBaseParasite"/>
        </authorList>
    </citation>
    <scope>IDENTIFICATION</scope>
</reference>
<dbReference type="InterPro" id="IPR003591">
    <property type="entry name" value="Leu-rich_rpt_typical-subtyp"/>
</dbReference>
<dbReference type="PANTHER" id="PTHR24364:SF18">
    <property type="entry name" value="LP06937P"/>
    <property type="match status" value="1"/>
</dbReference>
<evidence type="ECO:0000313" key="6">
    <source>
        <dbReference type="WBParaSite" id="MBELARI_LOCUS16871"/>
    </source>
</evidence>
<dbReference type="Gene3D" id="3.80.10.10">
    <property type="entry name" value="Ribonuclease Inhibitor"/>
    <property type="match status" value="1"/>
</dbReference>
<dbReference type="InterPro" id="IPR032675">
    <property type="entry name" value="LRR_dom_sf"/>
</dbReference>
<dbReference type="SMART" id="SM00369">
    <property type="entry name" value="LRR_TYP"/>
    <property type="match status" value="5"/>
</dbReference>
<name>A0AAF3ERX3_9BILA</name>
<proteinExistence type="predicted"/>
<dbReference type="InterPro" id="IPR052286">
    <property type="entry name" value="Wnt_signaling_inhibitor"/>
</dbReference>
<dbReference type="Pfam" id="PF13855">
    <property type="entry name" value="LRR_8"/>
    <property type="match status" value="1"/>
</dbReference>
<organism evidence="5 6">
    <name type="scientific">Mesorhabditis belari</name>
    <dbReference type="NCBI Taxonomy" id="2138241"/>
    <lineage>
        <taxon>Eukaryota</taxon>
        <taxon>Metazoa</taxon>
        <taxon>Ecdysozoa</taxon>
        <taxon>Nematoda</taxon>
        <taxon>Chromadorea</taxon>
        <taxon>Rhabditida</taxon>
        <taxon>Rhabditina</taxon>
        <taxon>Rhabditomorpha</taxon>
        <taxon>Rhabditoidea</taxon>
        <taxon>Rhabditidae</taxon>
        <taxon>Mesorhabditinae</taxon>
        <taxon>Mesorhabditis</taxon>
    </lineage>
</organism>
<keyword evidence="5" id="KW-1185">Reference proteome</keyword>
<sequence>MIDGGALENGSLTLDNDPVSLKVYDLDLDQDTIPLSEHRGTGRGRGAPQPFPFYGWTVIGVLLTIGFTQASKRPHHPHIEDPNSRFACIGSLLADQPACQCREDDGELSCINAQFIETRVFLTVNNHYKHLSKITFHGNNFQDLPQGSLFGDVIHSSLTTLNISANYIVNLHSGALKGVPNLRVLDLSNNEIVLKEENVDFLTHTPHLTELYLRRAFTATLNRTQQFDLMMRMFKRANLQKLLILDLSYNFLDTIPSQLPCPFPSLQKLDLRQNFLEDLPVNASCLKNMGYLDLSRNQFHQPSKALRQLLGRLPENSVNFRNSFHCDCKSAEYIQWIRSTRAIREKTTLICDKASPKSLQGRRLTDVPINELDCSLPLLINPNSSSAHFDFTEKLALFLFLFFFRVFN</sequence>
<evidence type="ECO:0000313" key="5">
    <source>
        <dbReference type="Proteomes" id="UP000887575"/>
    </source>
</evidence>
<dbReference type="PANTHER" id="PTHR24364">
    <property type="entry name" value="LP06937P"/>
    <property type="match status" value="1"/>
</dbReference>
<dbReference type="InterPro" id="IPR001611">
    <property type="entry name" value="Leu-rich_rpt"/>
</dbReference>
<keyword evidence="1" id="KW-0433">Leucine-rich repeat</keyword>
<evidence type="ECO:0000256" key="1">
    <source>
        <dbReference type="ARBA" id="ARBA00022614"/>
    </source>
</evidence>
<evidence type="ECO:0000256" key="2">
    <source>
        <dbReference type="ARBA" id="ARBA00022729"/>
    </source>
</evidence>
<dbReference type="Proteomes" id="UP000887575">
    <property type="component" value="Unassembled WGS sequence"/>
</dbReference>
<dbReference type="InterPro" id="IPR000483">
    <property type="entry name" value="Cys-rich_flank_reg_C"/>
</dbReference>